<sequence>MRLFVSDGWGFWVNTTPNDGAFEVEVPDRIAERLLSVIPGDGALSIPCVGHAHITVGINLQAVARKLMVCFQLRKGWAELENELHHHSCGPGIYQAAVEVARGFRTGGYAASYDNMTMAQAIANNSDTPYGIDRAVAAFEAVTGAKLENFASSRHGFDILRVAAQMWRESGHKSWPDDGHTVADLAKKFNRV</sequence>
<comment type="caution">
    <text evidence="1">The sequence shown here is derived from an EMBL/GenBank/DDBJ whole genome shotgun (WGS) entry which is preliminary data.</text>
</comment>
<gene>
    <name evidence="1" type="ORF">A3E89_00810</name>
</gene>
<protein>
    <submittedName>
        <fullName evidence="1">Uncharacterized protein</fullName>
    </submittedName>
</protein>
<dbReference type="AlphaFoldDB" id="A0A1F5EMM2"/>
<evidence type="ECO:0000313" key="1">
    <source>
        <dbReference type="EMBL" id="OGD68642.1"/>
    </source>
</evidence>
<name>A0A1F5EMM2_9BACT</name>
<evidence type="ECO:0000313" key="2">
    <source>
        <dbReference type="Proteomes" id="UP000185891"/>
    </source>
</evidence>
<accession>A0A1F5EMM2</accession>
<reference evidence="1 2" key="1">
    <citation type="journal article" date="2016" name="Nat. Commun.">
        <title>Thousands of microbial genomes shed light on interconnected biogeochemical processes in an aquifer system.</title>
        <authorList>
            <person name="Anantharaman K."/>
            <person name="Brown C.T."/>
            <person name="Hug L.A."/>
            <person name="Sharon I."/>
            <person name="Castelle C.J."/>
            <person name="Probst A.J."/>
            <person name="Thomas B.C."/>
            <person name="Singh A."/>
            <person name="Wilkins M.J."/>
            <person name="Karaoz U."/>
            <person name="Brodie E.L."/>
            <person name="Williams K.H."/>
            <person name="Hubbard S.S."/>
            <person name="Banfield J.F."/>
        </authorList>
    </citation>
    <scope>NUCLEOTIDE SEQUENCE [LARGE SCALE GENOMIC DNA]</scope>
</reference>
<dbReference type="Proteomes" id="UP000185891">
    <property type="component" value="Unassembled WGS sequence"/>
</dbReference>
<organism evidence="1 2">
    <name type="scientific">Candidatus Campbellbacteria bacterium RIFCSPHIGHO2_12_FULL_35_10</name>
    <dbReference type="NCBI Taxonomy" id="1797578"/>
    <lineage>
        <taxon>Bacteria</taxon>
        <taxon>Candidatus Campbelliibacteriota</taxon>
    </lineage>
</organism>
<proteinExistence type="predicted"/>
<dbReference type="EMBL" id="MFAA01000027">
    <property type="protein sequence ID" value="OGD68642.1"/>
    <property type="molecule type" value="Genomic_DNA"/>
</dbReference>